<name>A0A158DYX2_9BURK</name>
<dbReference type="InterPro" id="IPR002035">
    <property type="entry name" value="VWF_A"/>
</dbReference>
<dbReference type="Proteomes" id="UP000071859">
    <property type="component" value="Unassembled WGS sequence"/>
</dbReference>
<reference evidence="2" key="1">
    <citation type="submission" date="2016-01" db="EMBL/GenBank/DDBJ databases">
        <authorList>
            <person name="Peeters C."/>
        </authorList>
    </citation>
    <scope>NUCLEOTIDE SEQUENCE</scope>
    <source>
        <strain evidence="2">LMG 29321</strain>
    </source>
</reference>
<protein>
    <submittedName>
        <fullName evidence="2">von Willebrand factor type A domain protein</fullName>
    </submittedName>
</protein>
<dbReference type="InterPro" id="IPR036465">
    <property type="entry name" value="vWFA_dom_sf"/>
</dbReference>
<proteinExistence type="predicted"/>
<sequence length="273" mass="30105">MGFAKYLEDNHSRFYGSSIVRRREHDRFFTGGAQAPQENEGNKTTMNTSKLKDFTLAEARPLPVIVLADVSGSMSEDGKIEALNQALQDMIKAFAAEPRMRAEIQVGLITFGGSRADVHLPLAPAHRISSVETLRADGRTPMGAAFNEARLLIENRDLIPSRAYRPVLVLVSDGQPTDDWEPAFDALCRAERAQKATRFAMAIGADSDTNMLKRFANDVESPLFEAHEAHDIPRFFRAVTMSVTARSRSATPNAPLPLSLADMPGDDELDLDF</sequence>
<evidence type="ECO:0000259" key="1">
    <source>
        <dbReference type="PROSITE" id="PS50234"/>
    </source>
</evidence>
<organism evidence="2 3">
    <name type="scientific">Caballeronia calidae</name>
    <dbReference type="NCBI Taxonomy" id="1777139"/>
    <lineage>
        <taxon>Bacteria</taxon>
        <taxon>Pseudomonadati</taxon>
        <taxon>Pseudomonadota</taxon>
        <taxon>Betaproteobacteria</taxon>
        <taxon>Burkholderiales</taxon>
        <taxon>Burkholderiaceae</taxon>
        <taxon>Caballeronia</taxon>
    </lineage>
</organism>
<comment type="caution">
    <text evidence="2">The sequence shown here is derived from an EMBL/GenBank/DDBJ whole genome shotgun (WGS) entry which is preliminary data.</text>
</comment>
<gene>
    <name evidence="2" type="ORF">AWB78_05825</name>
</gene>
<dbReference type="PROSITE" id="PS50234">
    <property type="entry name" value="VWFA"/>
    <property type="match status" value="1"/>
</dbReference>
<dbReference type="SMART" id="SM00327">
    <property type="entry name" value="VWA"/>
    <property type="match status" value="1"/>
</dbReference>
<evidence type="ECO:0000313" key="3">
    <source>
        <dbReference type="Proteomes" id="UP000071859"/>
    </source>
</evidence>
<dbReference type="AlphaFoldDB" id="A0A158DYX2"/>
<accession>A0A158DYX2</accession>
<dbReference type="SUPFAM" id="SSF53300">
    <property type="entry name" value="vWA-like"/>
    <property type="match status" value="1"/>
</dbReference>
<evidence type="ECO:0000313" key="2">
    <source>
        <dbReference type="EMBL" id="SAK99778.1"/>
    </source>
</evidence>
<dbReference type="EMBL" id="FCOX02000040">
    <property type="protein sequence ID" value="SAK99778.1"/>
    <property type="molecule type" value="Genomic_DNA"/>
</dbReference>
<dbReference type="Gene3D" id="3.40.50.410">
    <property type="entry name" value="von Willebrand factor, type A domain"/>
    <property type="match status" value="1"/>
</dbReference>
<feature type="domain" description="VWFA" evidence="1">
    <location>
        <begin position="63"/>
        <end position="239"/>
    </location>
</feature>
<dbReference type="Pfam" id="PF13519">
    <property type="entry name" value="VWA_2"/>
    <property type="match status" value="1"/>
</dbReference>
<dbReference type="RefSeq" id="WP_232477922.1">
    <property type="nucleotide sequence ID" value="NZ_FCOX02000040.1"/>
</dbReference>
<keyword evidence="3" id="KW-1185">Reference proteome</keyword>